<dbReference type="PANTHER" id="PTHR21068">
    <property type="entry name" value="SPARTIN"/>
    <property type="match status" value="1"/>
</dbReference>
<dbReference type="EMBL" id="OIVN01000324">
    <property type="protein sequence ID" value="SPC78320.1"/>
    <property type="molecule type" value="Genomic_DNA"/>
</dbReference>
<dbReference type="AlphaFoldDB" id="A0A2N9EUF6"/>
<feature type="region of interest" description="Disordered" evidence="1">
    <location>
        <begin position="314"/>
        <end position="372"/>
    </location>
</feature>
<feature type="compositionally biased region" description="Polar residues" evidence="1">
    <location>
        <begin position="359"/>
        <end position="369"/>
    </location>
</feature>
<gene>
    <name evidence="2" type="ORF">FSB_LOCUS6202</name>
</gene>
<name>A0A2N9EUF6_FAGSY</name>
<proteinExistence type="predicted"/>
<feature type="compositionally biased region" description="Polar residues" evidence="1">
    <location>
        <begin position="329"/>
        <end position="352"/>
    </location>
</feature>
<evidence type="ECO:0008006" key="3">
    <source>
        <dbReference type="Google" id="ProtNLM"/>
    </source>
</evidence>
<dbReference type="PANTHER" id="PTHR21068:SF49">
    <property type="entry name" value="SENESCENCE DOMAIN-CONTAINING PROTEIN"/>
    <property type="match status" value="1"/>
</dbReference>
<dbReference type="InterPro" id="IPR045036">
    <property type="entry name" value="Spartin-like"/>
</dbReference>
<feature type="compositionally biased region" description="Polar residues" evidence="1">
    <location>
        <begin position="1"/>
        <end position="11"/>
    </location>
</feature>
<sequence>MSSEASSTNNQSPPSPPPPPPPEQNYLTHEFPCGTITILVKMEWAALISMEYDDQRSLKFVREGELVVKVIMPSTNPIFLTTCKVGNHRWPIAKDAPIIRFSPRTFAFGIPGLLYGLRLAPDCDEDKLDNLIKFFMDYGDYEDFSENTTGIPWPDPEKDTAFWPKSLPRIEPIIHSKLAAFGHIPGRSLSAVGDEVPCLLRAIRLSSVTDLITNTMLSGILRTSHIQIHHNRLRMRAILIFHKIQGRRAFPTVSVFTKLVEAVETILVIAAGNSRLLKDQYSVLAAPLKYKVWRLSKEGIGFLLKLSWEIEQPEEENRDENVQNDGPVESNNENVQNDASVESNNENVNTGSDGDASMESDNGNVNTSPGGSGILCPYEIEHLIKMAESW</sequence>
<feature type="compositionally biased region" description="Pro residues" evidence="1">
    <location>
        <begin position="13"/>
        <end position="23"/>
    </location>
</feature>
<protein>
    <recommendedName>
        <fullName evidence="3">Senescence domain-containing protein</fullName>
    </recommendedName>
</protein>
<accession>A0A2N9EUF6</accession>
<evidence type="ECO:0000256" key="1">
    <source>
        <dbReference type="SAM" id="MobiDB-lite"/>
    </source>
</evidence>
<evidence type="ECO:0000313" key="2">
    <source>
        <dbReference type="EMBL" id="SPC78320.1"/>
    </source>
</evidence>
<dbReference type="GO" id="GO:0005886">
    <property type="term" value="C:plasma membrane"/>
    <property type="evidence" value="ECO:0007669"/>
    <property type="project" value="TreeGrafter"/>
</dbReference>
<reference evidence="2" key="1">
    <citation type="submission" date="2018-02" db="EMBL/GenBank/DDBJ databases">
        <authorList>
            <person name="Cohen D.B."/>
            <person name="Kent A.D."/>
        </authorList>
    </citation>
    <scope>NUCLEOTIDE SEQUENCE</scope>
</reference>
<organism evidence="2">
    <name type="scientific">Fagus sylvatica</name>
    <name type="common">Beechnut</name>
    <dbReference type="NCBI Taxonomy" id="28930"/>
    <lineage>
        <taxon>Eukaryota</taxon>
        <taxon>Viridiplantae</taxon>
        <taxon>Streptophyta</taxon>
        <taxon>Embryophyta</taxon>
        <taxon>Tracheophyta</taxon>
        <taxon>Spermatophyta</taxon>
        <taxon>Magnoliopsida</taxon>
        <taxon>eudicotyledons</taxon>
        <taxon>Gunneridae</taxon>
        <taxon>Pentapetalae</taxon>
        <taxon>rosids</taxon>
        <taxon>fabids</taxon>
        <taxon>Fagales</taxon>
        <taxon>Fagaceae</taxon>
        <taxon>Fagus</taxon>
    </lineage>
</organism>
<feature type="region of interest" description="Disordered" evidence="1">
    <location>
        <begin position="1"/>
        <end position="27"/>
    </location>
</feature>